<evidence type="ECO:0000313" key="7">
    <source>
        <dbReference type="EMBL" id="KAF2727216.1"/>
    </source>
</evidence>
<dbReference type="InterPro" id="IPR001077">
    <property type="entry name" value="COMT_C"/>
</dbReference>
<evidence type="ECO:0000256" key="3">
    <source>
        <dbReference type="ARBA" id="ARBA00022691"/>
    </source>
</evidence>
<dbReference type="InterPro" id="IPR036388">
    <property type="entry name" value="WH-like_DNA-bd_sf"/>
</dbReference>
<evidence type="ECO:0000256" key="4">
    <source>
        <dbReference type="PIRSR" id="PIRSR005739-1"/>
    </source>
</evidence>
<dbReference type="GO" id="GO:0046983">
    <property type="term" value="F:protein dimerization activity"/>
    <property type="evidence" value="ECO:0007669"/>
    <property type="project" value="InterPro"/>
</dbReference>
<evidence type="ECO:0000256" key="1">
    <source>
        <dbReference type="ARBA" id="ARBA00022603"/>
    </source>
</evidence>
<dbReference type="PANTHER" id="PTHR43712:SF1">
    <property type="entry name" value="HYPOTHETICAL O-METHYLTRANSFERASE (EUROFUNG)-RELATED"/>
    <property type="match status" value="1"/>
</dbReference>
<dbReference type="SUPFAM" id="SSF46785">
    <property type="entry name" value="Winged helix' DNA-binding domain"/>
    <property type="match status" value="1"/>
</dbReference>
<keyword evidence="3" id="KW-0949">S-adenosyl-L-methionine</keyword>
<dbReference type="InterPro" id="IPR029063">
    <property type="entry name" value="SAM-dependent_MTases_sf"/>
</dbReference>
<name>A0A9P4UVU2_9PLEO</name>
<evidence type="ECO:0000313" key="8">
    <source>
        <dbReference type="Proteomes" id="UP000799444"/>
    </source>
</evidence>
<feature type="domain" description="O-methyltransferase C-terminal" evidence="5">
    <location>
        <begin position="233"/>
        <end position="379"/>
    </location>
</feature>
<dbReference type="Gene3D" id="1.10.10.10">
    <property type="entry name" value="Winged helix-like DNA-binding domain superfamily/Winged helix DNA-binding domain"/>
    <property type="match status" value="1"/>
</dbReference>
<dbReference type="GO" id="GO:0032259">
    <property type="term" value="P:methylation"/>
    <property type="evidence" value="ECO:0007669"/>
    <property type="project" value="UniProtKB-KW"/>
</dbReference>
<dbReference type="Proteomes" id="UP000799444">
    <property type="component" value="Unassembled WGS sequence"/>
</dbReference>
<dbReference type="PIRSF" id="PIRSF005739">
    <property type="entry name" value="O-mtase"/>
    <property type="match status" value="1"/>
</dbReference>
<feature type="domain" description="O-methyltransferase dimerisation" evidence="6">
    <location>
        <begin position="68"/>
        <end position="120"/>
    </location>
</feature>
<proteinExistence type="predicted"/>
<protein>
    <submittedName>
        <fullName evidence="7">O-methyltransferase</fullName>
    </submittedName>
</protein>
<keyword evidence="2" id="KW-0808">Transferase</keyword>
<dbReference type="OrthoDB" id="3340390at2759"/>
<sequence>MANENPDISALLKDIEVKGASATSNTSDENARKALLESARSLVAALDPPFEVVAKMNWVDPYKWSTTRVAYDLNLFDKLLADNNAPKSCEKLSEMTGADSKLLSRMLKFLASCGFVAETNVNEFAPNAITAVLATRIVTGMTKNCYDTLAPVIATLPEFMSNTKYANPTDKNNSPFNFAHKTSQHYFEWLAQPENADQLQAMKDHMEFKTLGKKWFQSVDIPVIFNNLSSEKDATLMIDIGGSAGHDIIDFQKTFPELPGRLILQELPSVIASLPSIFPTQVEKVPHDMFTSQPVKGAKVYYLHMVLHDWPDESCRNILKNLIPAMKKGYSKILLNEIVVPDTGAGWFATGVDMLMMQCHAAQERTESDWRALVESVGLSLSKVWECEGSAEGLLEIELA</sequence>
<dbReference type="SUPFAM" id="SSF53335">
    <property type="entry name" value="S-adenosyl-L-methionine-dependent methyltransferases"/>
    <property type="match status" value="1"/>
</dbReference>
<reference evidence="7" key="1">
    <citation type="journal article" date="2020" name="Stud. Mycol.">
        <title>101 Dothideomycetes genomes: a test case for predicting lifestyles and emergence of pathogens.</title>
        <authorList>
            <person name="Haridas S."/>
            <person name="Albert R."/>
            <person name="Binder M."/>
            <person name="Bloem J."/>
            <person name="Labutti K."/>
            <person name="Salamov A."/>
            <person name="Andreopoulos B."/>
            <person name="Baker S."/>
            <person name="Barry K."/>
            <person name="Bills G."/>
            <person name="Bluhm B."/>
            <person name="Cannon C."/>
            <person name="Castanera R."/>
            <person name="Culley D."/>
            <person name="Daum C."/>
            <person name="Ezra D."/>
            <person name="Gonzalez J."/>
            <person name="Henrissat B."/>
            <person name="Kuo A."/>
            <person name="Liang C."/>
            <person name="Lipzen A."/>
            <person name="Lutzoni F."/>
            <person name="Magnuson J."/>
            <person name="Mondo S."/>
            <person name="Nolan M."/>
            <person name="Ohm R."/>
            <person name="Pangilinan J."/>
            <person name="Park H.-J."/>
            <person name="Ramirez L."/>
            <person name="Alfaro M."/>
            <person name="Sun H."/>
            <person name="Tritt A."/>
            <person name="Yoshinaga Y."/>
            <person name="Zwiers L.-H."/>
            <person name="Turgeon B."/>
            <person name="Goodwin S."/>
            <person name="Spatafora J."/>
            <person name="Crous P."/>
            <person name="Grigoriev I."/>
        </authorList>
    </citation>
    <scope>NUCLEOTIDE SEQUENCE</scope>
    <source>
        <strain evidence="7">CBS 125425</strain>
    </source>
</reference>
<dbReference type="PANTHER" id="PTHR43712">
    <property type="entry name" value="PUTATIVE (AFU_ORTHOLOGUE AFUA_4G14580)-RELATED"/>
    <property type="match status" value="1"/>
</dbReference>
<evidence type="ECO:0000259" key="6">
    <source>
        <dbReference type="Pfam" id="PF08100"/>
    </source>
</evidence>
<evidence type="ECO:0000259" key="5">
    <source>
        <dbReference type="Pfam" id="PF00891"/>
    </source>
</evidence>
<dbReference type="InterPro" id="IPR036390">
    <property type="entry name" value="WH_DNA-bd_sf"/>
</dbReference>
<dbReference type="Pfam" id="PF08100">
    <property type="entry name" value="Dimerisation"/>
    <property type="match status" value="1"/>
</dbReference>
<organism evidence="7 8">
    <name type="scientific">Polyplosphaeria fusca</name>
    <dbReference type="NCBI Taxonomy" id="682080"/>
    <lineage>
        <taxon>Eukaryota</taxon>
        <taxon>Fungi</taxon>
        <taxon>Dikarya</taxon>
        <taxon>Ascomycota</taxon>
        <taxon>Pezizomycotina</taxon>
        <taxon>Dothideomycetes</taxon>
        <taxon>Pleosporomycetidae</taxon>
        <taxon>Pleosporales</taxon>
        <taxon>Tetraplosphaeriaceae</taxon>
        <taxon>Polyplosphaeria</taxon>
    </lineage>
</organism>
<keyword evidence="8" id="KW-1185">Reference proteome</keyword>
<accession>A0A9P4UVU2</accession>
<dbReference type="EMBL" id="ML996346">
    <property type="protein sequence ID" value="KAF2727216.1"/>
    <property type="molecule type" value="Genomic_DNA"/>
</dbReference>
<dbReference type="GO" id="GO:0008171">
    <property type="term" value="F:O-methyltransferase activity"/>
    <property type="evidence" value="ECO:0007669"/>
    <property type="project" value="InterPro"/>
</dbReference>
<dbReference type="InterPro" id="IPR016461">
    <property type="entry name" value="COMT-like"/>
</dbReference>
<dbReference type="Gene3D" id="3.40.50.150">
    <property type="entry name" value="Vaccinia Virus protein VP39"/>
    <property type="match status" value="1"/>
</dbReference>
<evidence type="ECO:0000256" key="2">
    <source>
        <dbReference type="ARBA" id="ARBA00022679"/>
    </source>
</evidence>
<feature type="active site" description="Proton acceptor" evidence="4">
    <location>
        <position position="308"/>
    </location>
</feature>
<comment type="caution">
    <text evidence="7">The sequence shown here is derived from an EMBL/GenBank/DDBJ whole genome shotgun (WGS) entry which is preliminary data.</text>
</comment>
<gene>
    <name evidence="7" type="ORF">EJ04DRAFT_582186</name>
</gene>
<dbReference type="Pfam" id="PF00891">
    <property type="entry name" value="Methyltransf_2"/>
    <property type="match status" value="1"/>
</dbReference>
<keyword evidence="1" id="KW-0489">Methyltransferase</keyword>
<dbReference type="AlphaFoldDB" id="A0A9P4UVU2"/>
<dbReference type="InterPro" id="IPR012967">
    <property type="entry name" value="COMT_dimerisation"/>
</dbReference>
<dbReference type="PROSITE" id="PS51683">
    <property type="entry name" value="SAM_OMT_II"/>
    <property type="match status" value="1"/>
</dbReference>